<keyword evidence="1" id="KW-0472">Membrane</keyword>
<dbReference type="RefSeq" id="WP_093534018.1">
    <property type="nucleotide sequence ID" value="NZ_FOXU01000001.1"/>
</dbReference>
<accession>A0A1I5UY10</accession>
<dbReference type="OrthoDB" id="2973351at2"/>
<dbReference type="EMBL" id="FOXU01000001">
    <property type="protein sequence ID" value="SFQ00088.1"/>
    <property type="molecule type" value="Genomic_DNA"/>
</dbReference>
<keyword evidence="3" id="KW-1185">Reference proteome</keyword>
<gene>
    <name evidence="2" type="ORF">SAMN05421670_0587</name>
</gene>
<name>A0A1I5UY10_9BACI</name>
<evidence type="ECO:0000313" key="2">
    <source>
        <dbReference type="EMBL" id="SFQ00088.1"/>
    </source>
</evidence>
<sequence length="246" mass="28684">MDKHLKEFNFEEKINTTFTEENKKRVLGKIDEIEKKRKKKNSYFANGLTLAFSVGLLIFGFNFVSNNIEGTKENAADSNTESELILNQNGEEPTEVIATEDDEKEKEELEVGAYFDYFWYPEKLNTHEDYDYSDSNYNLYVAHLRAALITDNAIFLPGRMDYSTYKRYLDSILFYLNEIVPGEEKIEEFQMAVQLAEQAIDNEVEKGDPILDDLHMILHELDEYYNAEAFQDHITSENGIIIDFKE</sequence>
<evidence type="ECO:0000313" key="3">
    <source>
        <dbReference type="Proteomes" id="UP000198734"/>
    </source>
</evidence>
<dbReference type="AlphaFoldDB" id="A0A1I5UY10"/>
<evidence type="ECO:0000256" key="1">
    <source>
        <dbReference type="SAM" id="Phobius"/>
    </source>
</evidence>
<reference evidence="3" key="1">
    <citation type="submission" date="2016-10" db="EMBL/GenBank/DDBJ databases">
        <authorList>
            <person name="Varghese N."/>
            <person name="Submissions S."/>
        </authorList>
    </citation>
    <scope>NUCLEOTIDE SEQUENCE [LARGE SCALE GENOMIC DNA]</scope>
    <source>
        <strain evidence="3">DSM 11706</strain>
    </source>
</reference>
<dbReference type="Proteomes" id="UP000198734">
    <property type="component" value="Unassembled WGS sequence"/>
</dbReference>
<protein>
    <submittedName>
        <fullName evidence="2">Uncharacterized protein</fullName>
    </submittedName>
</protein>
<proteinExistence type="predicted"/>
<dbReference type="STRING" id="126156.SAMN05421670_0587"/>
<keyword evidence="1" id="KW-0812">Transmembrane</keyword>
<keyword evidence="1" id="KW-1133">Transmembrane helix</keyword>
<feature type="transmembrane region" description="Helical" evidence="1">
    <location>
        <begin position="43"/>
        <end position="64"/>
    </location>
</feature>
<organism evidence="2 3">
    <name type="scientific">Psychrobacillus psychrotolerans</name>
    <dbReference type="NCBI Taxonomy" id="126156"/>
    <lineage>
        <taxon>Bacteria</taxon>
        <taxon>Bacillati</taxon>
        <taxon>Bacillota</taxon>
        <taxon>Bacilli</taxon>
        <taxon>Bacillales</taxon>
        <taxon>Bacillaceae</taxon>
        <taxon>Psychrobacillus</taxon>
    </lineage>
</organism>